<dbReference type="InterPro" id="IPR017569">
    <property type="entry name" value="Enoyl_ACP_red-II_put"/>
</dbReference>
<evidence type="ECO:0000313" key="7">
    <source>
        <dbReference type="Proteomes" id="UP000591941"/>
    </source>
</evidence>
<reference evidence="6 7" key="1">
    <citation type="submission" date="2020-08" db="EMBL/GenBank/DDBJ databases">
        <title>Genomic Encyclopedia of Type Strains, Phase IV (KMG-IV): sequencing the most valuable type-strain genomes for metagenomic binning, comparative biology and taxonomic classification.</title>
        <authorList>
            <person name="Goeker M."/>
        </authorList>
    </citation>
    <scope>NUCLEOTIDE SEQUENCE [LARGE SCALE GENOMIC DNA]</scope>
    <source>
        <strain evidence="6 7">DSM 21255</strain>
    </source>
</reference>
<dbReference type="Pfam" id="PF03060">
    <property type="entry name" value="NMO"/>
    <property type="match status" value="2"/>
</dbReference>
<evidence type="ECO:0000256" key="2">
    <source>
        <dbReference type="ARBA" id="ARBA00013457"/>
    </source>
</evidence>
<dbReference type="CDD" id="cd04730">
    <property type="entry name" value="NPD_like"/>
    <property type="match status" value="1"/>
</dbReference>
<dbReference type="AlphaFoldDB" id="A0A841R4M9"/>
<keyword evidence="7" id="KW-1185">Reference proteome</keyword>
<dbReference type="SUPFAM" id="SSF51412">
    <property type="entry name" value="Inosine monophosphate dehydrogenase (IMPDH)"/>
    <property type="match status" value="1"/>
</dbReference>
<evidence type="ECO:0000256" key="5">
    <source>
        <dbReference type="ARBA" id="ARBA00023002"/>
    </source>
</evidence>
<dbReference type="InterPro" id="IPR013785">
    <property type="entry name" value="Aldolase_TIM"/>
</dbReference>
<sequence>MKTKLTELLGIEAPIIQGGMAWLGTWELASAVSEAGGLGVIGAGNMPGDLLREQIRQVKAHTKKPFGVNLMLRSPFVEECVAAVCEEKVPVITTGAGNPGKYIERFKASGAKVIPVVSAVALAKRLASVGVDAIIAEGLESGGHVGKVTTLALVPQVVDAVELPVIAAGGIADGRALIAMLALGAVGVQMGTRFVASEECIAHPAYKEALLKARDRSTVITGRTTGHPVRVIANALSRQYEKLESINAPLAEIEGLGAGSLRRAAILGDMKTGSIMVGQIAGLVNDIKPVREIITSIIKEAAVVQQRISEVKV</sequence>
<protein>
    <recommendedName>
        <fullName evidence="2">Probable nitronate monooxygenase</fullName>
    </recommendedName>
</protein>
<dbReference type="GeneID" id="93486675"/>
<evidence type="ECO:0000256" key="3">
    <source>
        <dbReference type="ARBA" id="ARBA00022630"/>
    </source>
</evidence>
<gene>
    <name evidence="6" type="ORF">HNR45_001422</name>
</gene>
<accession>A0A841R4M9</accession>
<dbReference type="GO" id="GO:0018580">
    <property type="term" value="F:nitronate monooxygenase activity"/>
    <property type="evidence" value="ECO:0007669"/>
    <property type="project" value="InterPro"/>
</dbReference>
<evidence type="ECO:0000313" key="6">
    <source>
        <dbReference type="EMBL" id="MBB6478351.1"/>
    </source>
</evidence>
<evidence type="ECO:0000256" key="1">
    <source>
        <dbReference type="ARBA" id="ARBA00003535"/>
    </source>
</evidence>
<dbReference type="PANTHER" id="PTHR32332">
    <property type="entry name" value="2-NITROPROPANE DIOXYGENASE"/>
    <property type="match status" value="1"/>
</dbReference>
<proteinExistence type="predicted"/>
<dbReference type="InterPro" id="IPR004136">
    <property type="entry name" value="NMO"/>
</dbReference>
<dbReference type="RefSeq" id="WP_159823350.1">
    <property type="nucleotide sequence ID" value="NZ_CABWNB010000006.1"/>
</dbReference>
<dbReference type="EMBL" id="JACHHI010000008">
    <property type="protein sequence ID" value="MBB6478351.1"/>
    <property type="molecule type" value="Genomic_DNA"/>
</dbReference>
<dbReference type="OrthoDB" id="9778912at2"/>
<keyword evidence="5 6" id="KW-0560">Oxidoreductase</keyword>
<organism evidence="6 7">
    <name type="scientific">Negativicoccus succinicivorans</name>
    <dbReference type="NCBI Taxonomy" id="620903"/>
    <lineage>
        <taxon>Bacteria</taxon>
        <taxon>Bacillati</taxon>
        <taxon>Bacillota</taxon>
        <taxon>Negativicutes</taxon>
        <taxon>Veillonellales</taxon>
        <taxon>Veillonellaceae</taxon>
        <taxon>Negativicoccus</taxon>
    </lineage>
</organism>
<dbReference type="NCBIfam" id="TIGR03151">
    <property type="entry name" value="enACPred_II"/>
    <property type="match status" value="1"/>
</dbReference>
<keyword evidence="4" id="KW-0288">FMN</keyword>
<evidence type="ECO:0000256" key="4">
    <source>
        <dbReference type="ARBA" id="ARBA00022643"/>
    </source>
</evidence>
<dbReference type="PANTHER" id="PTHR32332:SF20">
    <property type="entry name" value="2-NITROPROPANE DIOXYGENASE-LIKE PROTEIN"/>
    <property type="match status" value="1"/>
</dbReference>
<keyword evidence="3" id="KW-0285">Flavoprotein</keyword>
<dbReference type="Gene3D" id="3.20.20.70">
    <property type="entry name" value="Aldolase class I"/>
    <property type="match status" value="1"/>
</dbReference>
<comment type="function">
    <text evidence="1">Nitronate monooxygenase that uses molecular oxygen to catalyze the oxidative denitrification of alkyl nitronates. Acts on propionate 3-nitronate (P3N), the presumed physiological substrate. Probably functions in the detoxification of P3N, a metabolic poison produced by plants and fungi as a defense mechanism.</text>
</comment>
<dbReference type="Proteomes" id="UP000591941">
    <property type="component" value="Unassembled WGS sequence"/>
</dbReference>
<comment type="caution">
    <text evidence="6">The sequence shown here is derived from an EMBL/GenBank/DDBJ whole genome shotgun (WGS) entry which is preliminary data.</text>
</comment>
<name>A0A841R4M9_9FIRM</name>